<proteinExistence type="predicted"/>
<feature type="chain" id="PRO_5038485537" evidence="2">
    <location>
        <begin position="20"/>
        <end position="301"/>
    </location>
</feature>
<protein>
    <submittedName>
        <fullName evidence="3">Uncharacterized protein</fullName>
    </submittedName>
</protein>
<dbReference type="OrthoDB" id="3403621at2"/>
<evidence type="ECO:0000313" key="4">
    <source>
        <dbReference type="Proteomes" id="UP000199361"/>
    </source>
</evidence>
<dbReference type="EMBL" id="FOHX01000004">
    <property type="protein sequence ID" value="SET86310.1"/>
    <property type="molecule type" value="Genomic_DNA"/>
</dbReference>
<accession>A0A1I0HQ91</accession>
<reference evidence="3 4" key="1">
    <citation type="submission" date="2016-10" db="EMBL/GenBank/DDBJ databases">
        <authorList>
            <person name="de Groot N.N."/>
        </authorList>
    </citation>
    <scope>NUCLEOTIDE SEQUENCE [LARGE SCALE GENOMIC DNA]</scope>
    <source>
        <strain evidence="3 4">CGMCC 4.5598</strain>
    </source>
</reference>
<keyword evidence="4" id="KW-1185">Reference proteome</keyword>
<dbReference type="STRING" id="568860.SAMN05421811_104446"/>
<dbReference type="AlphaFoldDB" id="A0A1I0HQ91"/>
<gene>
    <name evidence="3" type="ORF">SAMN05421811_104446</name>
</gene>
<sequence length="301" mass="32632">MLKRSRLALAMSVAATALCACGGAAGSPAAAPDTAAPSTAVQDKKRQFEAAKADCMKQKGFTYVPYVKPEKQESDQERKLASGDYEAMRTYREKYGFGVFALHVYPKELNAPEHMGGEPVQDPNIKIAGALSPSQGEAYQEARDACVAVAGKQALGLTLKSGMDYYGQIAQAHKRAKAAELDGDQELVSLAGSMATCLKGKGYAVSDTKPTAMDRRGELTFLDQQSKLGREQQGDQPGGPKMTKDTKQIQMPTLTPEQARPYLTKEIKAALDDLECGKDFYAAYLPKETVLQRQVNDRFAF</sequence>
<dbReference type="PROSITE" id="PS51257">
    <property type="entry name" value="PROKAR_LIPOPROTEIN"/>
    <property type="match status" value="1"/>
</dbReference>
<organism evidence="3 4">
    <name type="scientific">Nonomuraea wenchangensis</name>
    <dbReference type="NCBI Taxonomy" id="568860"/>
    <lineage>
        <taxon>Bacteria</taxon>
        <taxon>Bacillati</taxon>
        <taxon>Actinomycetota</taxon>
        <taxon>Actinomycetes</taxon>
        <taxon>Streptosporangiales</taxon>
        <taxon>Streptosporangiaceae</taxon>
        <taxon>Nonomuraea</taxon>
    </lineage>
</organism>
<name>A0A1I0HQ91_9ACTN</name>
<keyword evidence="2" id="KW-0732">Signal</keyword>
<feature type="signal peptide" evidence="2">
    <location>
        <begin position="1"/>
        <end position="19"/>
    </location>
</feature>
<feature type="region of interest" description="Disordered" evidence="1">
    <location>
        <begin position="224"/>
        <end position="259"/>
    </location>
</feature>
<dbReference type="RefSeq" id="WP_091081490.1">
    <property type="nucleotide sequence ID" value="NZ_FOHX01000004.1"/>
</dbReference>
<evidence type="ECO:0000256" key="2">
    <source>
        <dbReference type="SAM" id="SignalP"/>
    </source>
</evidence>
<evidence type="ECO:0000313" key="3">
    <source>
        <dbReference type="EMBL" id="SET86310.1"/>
    </source>
</evidence>
<evidence type="ECO:0000256" key="1">
    <source>
        <dbReference type="SAM" id="MobiDB-lite"/>
    </source>
</evidence>
<dbReference type="Proteomes" id="UP000199361">
    <property type="component" value="Unassembled WGS sequence"/>
</dbReference>